<evidence type="ECO:0000256" key="3">
    <source>
        <dbReference type="ARBA" id="ARBA00022598"/>
    </source>
</evidence>
<evidence type="ECO:0000313" key="11">
    <source>
        <dbReference type="EMBL" id="MCW0483144.1"/>
    </source>
</evidence>
<dbReference type="GO" id="GO:0006424">
    <property type="term" value="P:glutamyl-tRNA aminoacylation"/>
    <property type="evidence" value="ECO:0007669"/>
    <property type="project" value="UniProtKB-UniRule"/>
</dbReference>
<dbReference type="Gene3D" id="1.10.10.350">
    <property type="match status" value="1"/>
</dbReference>
<dbReference type="GO" id="GO:0000049">
    <property type="term" value="F:tRNA binding"/>
    <property type="evidence" value="ECO:0007669"/>
    <property type="project" value="InterPro"/>
</dbReference>
<keyword evidence="5 8" id="KW-0067">ATP-binding</keyword>
<reference evidence="11" key="1">
    <citation type="submission" date="2022-10" db="EMBL/GenBank/DDBJ databases">
        <title>Gaoshiqiia sediminis gen. nov., sp. nov., isolated from coastal sediment.</title>
        <authorList>
            <person name="Yu W.X."/>
            <person name="Mu D.S."/>
            <person name="Du J.Z."/>
            <person name="Liang Y.Q."/>
        </authorList>
    </citation>
    <scope>NUCLEOTIDE SEQUENCE</scope>
    <source>
        <strain evidence="11">A06</strain>
    </source>
</reference>
<dbReference type="RefSeq" id="WP_282591746.1">
    <property type="nucleotide sequence ID" value="NZ_JAPAAF010000012.1"/>
</dbReference>
<dbReference type="Gene3D" id="3.40.50.620">
    <property type="entry name" value="HUPs"/>
    <property type="match status" value="1"/>
</dbReference>
<dbReference type="FunFam" id="3.40.50.620:FF:000127">
    <property type="entry name" value="Glutamate--tRNA ligase"/>
    <property type="match status" value="1"/>
</dbReference>
<dbReference type="InterPro" id="IPR000924">
    <property type="entry name" value="Glu/Gln-tRNA-synth"/>
</dbReference>
<dbReference type="InterPro" id="IPR020751">
    <property type="entry name" value="aa-tRNA-synth_I_codon-bd_sub2"/>
</dbReference>
<feature type="domain" description="Glutamyl/glutaminyl-tRNA synthetase class Ib catalytic" evidence="9">
    <location>
        <begin position="4"/>
        <end position="348"/>
    </location>
</feature>
<comment type="similarity">
    <text evidence="1 8">Belongs to the class-I aminoacyl-tRNA synthetase family. Glutamate--tRNA ligase type 1 subfamily.</text>
</comment>
<feature type="short sequence motif" description="'HIGH' region" evidence="8">
    <location>
        <begin position="11"/>
        <end position="21"/>
    </location>
</feature>
<dbReference type="InterPro" id="IPR033910">
    <property type="entry name" value="GluRS_core"/>
</dbReference>
<keyword evidence="4 8" id="KW-0547">Nucleotide-binding</keyword>
<keyword evidence="2 8" id="KW-0963">Cytoplasm</keyword>
<evidence type="ECO:0000259" key="10">
    <source>
        <dbReference type="Pfam" id="PF19269"/>
    </source>
</evidence>
<comment type="subcellular location">
    <subcellularLocation>
        <location evidence="8">Cytoplasm</location>
    </subcellularLocation>
</comment>
<evidence type="ECO:0000256" key="8">
    <source>
        <dbReference type="HAMAP-Rule" id="MF_00022"/>
    </source>
</evidence>
<comment type="function">
    <text evidence="8">Catalyzes the attachment of glutamate to tRNA(Glu) in a two-step reaction: glutamate is first activated by ATP to form Glu-AMP and then transferred to the acceptor end of tRNA(Glu).</text>
</comment>
<sequence>MERKVRVRFAPSPTGPLHMGGVRTALFNYLFAKKLGGDFLLRIEDTDQNRFVPGAEEYIIESLKWCGLVPDEGVGFGGDFGPYRQSERKAIYRQYADQLVESGHAYYAFDTPDELDALRAEAEANKTVFSYDLHTRGNLQNSLTLPAAIVQQKIEAGDPWVIRFKMPENTDVVERDLIRGEVKFNTNQLDDKVLFKADGMPTYHLANVVDDHLMEITHVIRGEEWLPSMPLHILLYEALGWAGNRPQFAHLPLILKPTGKGKLSKRDGDKMGFPVFPLLWSDPKTCEVFRGYREDGYFPEAFVNLLALLGWNAGTEQELFSMQELIENFSLERVVKSGARFDPEKAKWFNRNYMQQKSDDELASLFNVILEEKGIRPDDAKLVHIVGLIKERCEFVADLWEQGKYFFEAPSGYDEKTVSKKWKEDTSEKLAALVAFFRTQDNWEAIAMKEAFSAFMNEKGWGFGVVMVPIRLALVGSSQGVDLFDICELIGKDETIRRIEKAIVTLG</sequence>
<dbReference type="HAMAP" id="MF_00022">
    <property type="entry name" value="Glu_tRNA_synth_type1"/>
    <property type="match status" value="1"/>
</dbReference>
<dbReference type="InterPro" id="IPR008925">
    <property type="entry name" value="aa_tRNA-synth_I_cd-bd_sf"/>
</dbReference>
<evidence type="ECO:0000256" key="1">
    <source>
        <dbReference type="ARBA" id="ARBA00007894"/>
    </source>
</evidence>
<dbReference type="InterPro" id="IPR001412">
    <property type="entry name" value="aa-tRNA-synth_I_CS"/>
</dbReference>
<dbReference type="PROSITE" id="PS00178">
    <property type="entry name" value="AA_TRNA_LIGASE_I"/>
    <property type="match status" value="1"/>
</dbReference>
<dbReference type="EC" id="6.1.1.17" evidence="8"/>
<comment type="caution">
    <text evidence="8">Lacks conserved residue(s) required for the propagation of feature annotation.</text>
</comment>
<dbReference type="InterPro" id="IPR020058">
    <property type="entry name" value="Glu/Gln-tRNA-synth_Ib_cat-dom"/>
</dbReference>
<dbReference type="EMBL" id="JAPAAF010000012">
    <property type="protein sequence ID" value="MCW0483144.1"/>
    <property type="molecule type" value="Genomic_DNA"/>
</dbReference>
<feature type="short sequence motif" description="'KMSKS' region" evidence="8">
    <location>
        <begin position="262"/>
        <end position="266"/>
    </location>
</feature>
<dbReference type="PRINTS" id="PR00987">
    <property type="entry name" value="TRNASYNTHGLU"/>
</dbReference>
<dbReference type="InterPro" id="IPR045462">
    <property type="entry name" value="aa-tRNA-synth_I_cd-bd"/>
</dbReference>
<gene>
    <name evidence="8 11" type="primary">gltX</name>
    <name evidence="11" type="ORF">N2K84_10415</name>
</gene>
<dbReference type="InterPro" id="IPR049940">
    <property type="entry name" value="GluQ/Sye"/>
</dbReference>
<name>A0AA41Y726_9BACT</name>
<feature type="domain" description="Aminoacyl-tRNA synthetase class I anticodon-binding" evidence="10">
    <location>
        <begin position="377"/>
        <end position="503"/>
    </location>
</feature>
<evidence type="ECO:0000313" key="12">
    <source>
        <dbReference type="Proteomes" id="UP001163821"/>
    </source>
</evidence>
<keyword evidence="3 8" id="KW-0436">Ligase</keyword>
<dbReference type="GO" id="GO:0005829">
    <property type="term" value="C:cytosol"/>
    <property type="evidence" value="ECO:0007669"/>
    <property type="project" value="TreeGrafter"/>
</dbReference>
<dbReference type="GO" id="GO:0008270">
    <property type="term" value="F:zinc ion binding"/>
    <property type="evidence" value="ECO:0007669"/>
    <property type="project" value="InterPro"/>
</dbReference>
<dbReference type="InterPro" id="IPR004527">
    <property type="entry name" value="Glu-tRNA-ligase_bac/mito"/>
</dbReference>
<evidence type="ECO:0000256" key="2">
    <source>
        <dbReference type="ARBA" id="ARBA00022490"/>
    </source>
</evidence>
<evidence type="ECO:0000256" key="7">
    <source>
        <dbReference type="ARBA" id="ARBA00023146"/>
    </source>
</evidence>
<dbReference type="NCBIfam" id="TIGR00464">
    <property type="entry name" value="gltX_bact"/>
    <property type="match status" value="1"/>
</dbReference>
<dbReference type="InterPro" id="IPR014729">
    <property type="entry name" value="Rossmann-like_a/b/a_fold"/>
</dbReference>
<dbReference type="CDD" id="cd00808">
    <property type="entry name" value="GluRS_core"/>
    <property type="match status" value="1"/>
</dbReference>
<dbReference type="SUPFAM" id="SSF48163">
    <property type="entry name" value="An anticodon-binding domain of class I aminoacyl-tRNA synthetases"/>
    <property type="match status" value="1"/>
</dbReference>
<dbReference type="PANTHER" id="PTHR43311:SF2">
    <property type="entry name" value="GLUTAMATE--TRNA LIGASE, MITOCHONDRIAL-RELATED"/>
    <property type="match status" value="1"/>
</dbReference>
<keyword evidence="12" id="KW-1185">Reference proteome</keyword>
<accession>A0AA41Y726</accession>
<keyword evidence="7 8" id="KW-0030">Aminoacyl-tRNA synthetase</keyword>
<dbReference type="PANTHER" id="PTHR43311">
    <property type="entry name" value="GLUTAMATE--TRNA LIGASE"/>
    <property type="match status" value="1"/>
</dbReference>
<feature type="binding site" evidence="8">
    <location>
        <position position="265"/>
    </location>
    <ligand>
        <name>ATP</name>
        <dbReference type="ChEBI" id="CHEBI:30616"/>
    </ligand>
</feature>
<dbReference type="Pfam" id="PF00749">
    <property type="entry name" value="tRNA-synt_1c"/>
    <property type="match status" value="1"/>
</dbReference>
<dbReference type="Proteomes" id="UP001163821">
    <property type="component" value="Unassembled WGS sequence"/>
</dbReference>
<dbReference type="SUPFAM" id="SSF52374">
    <property type="entry name" value="Nucleotidylyl transferase"/>
    <property type="match status" value="1"/>
</dbReference>
<evidence type="ECO:0000259" key="9">
    <source>
        <dbReference type="Pfam" id="PF00749"/>
    </source>
</evidence>
<proteinExistence type="inferred from homology"/>
<dbReference type="GO" id="GO:0005524">
    <property type="term" value="F:ATP binding"/>
    <property type="evidence" value="ECO:0007669"/>
    <property type="project" value="UniProtKB-UniRule"/>
</dbReference>
<comment type="caution">
    <text evidence="11">The sequence shown here is derived from an EMBL/GenBank/DDBJ whole genome shotgun (WGS) entry which is preliminary data.</text>
</comment>
<evidence type="ECO:0000256" key="6">
    <source>
        <dbReference type="ARBA" id="ARBA00022917"/>
    </source>
</evidence>
<evidence type="ECO:0000256" key="5">
    <source>
        <dbReference type="ARBA" id="ARBA00022840"/>
    </source>
</evidence>
<comment type="subunit">
    <text evidence="8">Monomer.</text>
</comment>
<dbReference type="Pfam" id="PF19269">
    <property type="entry name" value="Anticodon_2"/>
    <property type="match status" value="1"/>
</dbReference>
<protein>
    <recommendedName>
        <fullName evidence="8">Glutamate--tRNA ligase</fullName>
        <ecNumber evidence="8">6.1.1.17</ecNumber>
    </recommendedName>
    <alternativeName>
        <fullName evidence="8">Glutamyl-tRNA synthetase</fullName>
        <shortName evidence="8">GluRS</shortName>
    </alternativeName>
</protein>
<organism evidence="11 12">
    <name type="scientific">Gaoshiqia sediminis</name>
    <dbReference type="NCBI Taxonomy" id="2986998"/>
    <lineage>
        <taxon>Bacteria</taxon>
        <taxon>Pseudomonadati</taxon>
        <taxon>Bacteroidota</taxon>
        <taxon>Bacteroidia</taxon>
        <taxon>Marinilabiliales</taxon>
        <taxon>Prolixibacteraceae</taxon>
        <taxon>Gaoshiqia</taxon>
    </lineage>
</organism>
<comment type="catalytic activity">
    <reaction evidence="8">
        <text>tRNA(Glu) + L-glutamate + ATP = L-glutamyl-tRNA(Glu) + AMP + diphosphate</text>
        <dbReference type="Rhea" id="RHEA:23540"/>
        <dbReference type="Rhea" id="RHEA-COMP:9663"/>
        <dbReference type="Rhea" id="RHEA-COMP:9680"/>
        <dbReference type="ChEBI" id="CHEBI:29985"/>
        <dbReference type="ChEBI" id="CHEBI:30616"/>
        <dbReference type="ChEBI" id="CHEBI:33019"/>
        <dbReference type="ChEBI" id="CHEBI:78442"/>
        <dbReference type="ChEBI" id="CHEBI:78520"/>
        <dbReference type="ChEBI" id="CHEBI:456215"/>
        <dbReference type="EC" id="6.1.1.17"/>
    </reaction>
</comment>
<dbReference type="AlphaFoldDB" id="A0AA41Y726"/>
<evidence type="ECO:0000256" key="4">
    <source>
        <dbReference type="ARBA" id="ARBA00022741"/>
    </source>
</evidence>
<keyword evidence="6 8" id="KW-0648">Protein biosynthesis</keyword>
<dbReference type="GO" id="GO:0004818">
    <property type="term" value="F:glutamate-tRNA ligase activity"/>
    <property type="evidence" value="ECO:0007669"/>
    <property type="project" value="UniProtKB-UniRule"/>
</dbReference>